<comment type="caution">
    <text evidence="5">The sequence shown here is derived from an EMBL/GenBank/DDBJ whole genome shotgun (WGS) entry which is preliminary data.</text>
</comment>
<evidence type="ECO:0000256" key="3">
    <source>
        <dbReference type="SAM" id="Phobius"/>
    </source>
</evidence>
<dbReference type="Pfam" id="PF00990">
    <property type="entry name" value="GGDEF"/>
    <property type="match status" value="1"/>
</dbReference>
<dbReference type="CDD" id="cd01949">
    <property type="entry name" value="GGDEF"/>
    <property type="match status" value="1"/>
</dbReference>
<dbReference type="FunFam" id="3.30.70.270:FF:000001">
    <property type="entry name" value="Diguanylate cyclase domain protein"/>
    <property type="match status" value="1"/>
</dbReference>
<dbReference type="InterPro" id="IPR043128">
    <property type="entry name" value="Rev_trsase/Diguanyl_cyclase"/>
</dbReference>
<dbReference type="PROSITE" id="PS50887">
    <property type="entry name" value="GGDEF"/>
    <property type="match status" value="1"/>
</dbReference>
<evidence type="ECO:0000256" key="1">
    <source>
        <dbReference type="ARBA" id="ARBA00012528"/>
    </source>
</evidence>
<sequence>MHVDLLTLYLLIIGTLFASSGMTLWEHRSHPKRSTELRVLAAAYATLAIGCAAAVFRRDVPGPWGSALSNLVILTGYLLVLHGVALLNGRQYRAASFGLLVVMALIWMASGAHWESTVWAYVSAIPIALASGMTSRELLRSDDFKALQSRYIAVAVTGIHALTYAMRALALPWLVARYGNDLLLIASAITMYEGVLYSVVLPMTLLKLIREETHGRLLQESQTDFLTRLGNRRWFFEEGERVLSEGSKNRPLSLFALDLDHFKKLNDRYGHHAGDEVLRSFAEVARRVVSHEAVLARIGGEEFAALLPGHDEARAKAVGEAIVECFAQTVSHRVNGAEVRATVSIGLAHSTHAGQPLAELLSAADGALYRAKSLGGNRVEEAGKVVHLTVAR</sequence>
<dbReference type="NCBIfam" id="TIGR00254">
    <property type="entry name" value="GGDEF"/>
    <property type="match status" value="1"/>
</dbReference>
<feature type="transmembrane region" description="Helical" evidence="3">
    <location>
        <begin position="182"/>
        <end position="206"/>
    </location>
</feature>
<feature type="transmembrane region" description="Helical" evidence="3">
    <location>
        <begin position="151"/>
        <end position="176"/>
    </location>
</feature>
<gene>
    <name evidence="5" type="ORF">QF025_004941</name>
</gene>
<feature type="transmembrane region" description="Helical" evidence="3">
    <location>
        <begin position="118"/>
        <end position="139"/>
    </location>
</feature>
<protein>
    <recommendedName>
        <fullName evidence="1">diguanylate cyclase</fullName>
        <ecNumber evidence="1">2.7.7.65</ecNumber>
    </recommendedName>
</protein>
<dbReference type="EC" id="2.7.7.65" evidence="1"/>
<keyword evidence="3" id="KW-1133">Transmembrane helix</keyword>
<dbReference type="SMART" id="SM00267">
    <property type="entry name" value="GGDEF"/>
    <property type="match status" value="1"/>
</dbReference>
<feature type="transmembrane region" description="Helical" evidence="3">
    <location>
        <begin position="6"/>
        <end position="25"/>
    </location>
</feature>
<dbReference type="EMBL" id="JAVIZN010000002">
    <property type="protein sequence ID" value="MDR6206221.1"/>
    <property type="molecule type" value="Genomic_DNA"/>
</dbReference>
<dbReference type="GO" id="GO:0052621">
    <property type="term" value="F:diguanylate cyclase activity"/>
    <property type="evidence" value="ECO:0007669"/>
    <property type="project" value="UniProtKB-EC"/>
</dbReference>
<keyword evidence="3" id="KW-0472">Membrane</keyword>
<dbReference type="InterPro" id="IPR000160">
    <property type="entry name" value="GGDEF_dom"/>
</dbReference>
<feature type="transmembrane region" description="Helical" evidence="3">
    <location>
        <begin position="94"/>
        <end position="112"/>
    </location>
</feature>
<dbReference type="PANTHER" id="PTHR45138:SF9">
    <property type="entry name" value="DIGUANYLATE CYCLASE DGCM-RELATED"/>
    <property type="match status" value="1"/>
</dbReference>
<proteinExistence type="predicted"/>
<dbReference type="Proteomes" id="UP001245184">
    <property type="component" value="Unassembled WGS sequence"/>
</dbReference>
<dbReference type="Gene3D" id="3.30.70.270">
    <property type="match status" value="1"/>
</dbReference>
<feature type="domain" description="GGDEF" evidence="4">
    <location>
        <begin position="250"/>
        <end position="384"/>
    </location>
</feature>
<dbReference type="SUPFAM" id="SSF55073">
    <property type="entry name" value="Nucleotide cyclase"/>
    <property type="match status" value="1"/>
</dbReference>
<comment type="catalytic activity">
    <reaction evidence="2">
        <text>2 GTP = 3',3'-c-di-GMP + 2 diphosphate</text>
        <dbReference type="Rhea" id="RHEA:24898"/>
        <dbReference type="ChEBI" id="CHEBI:33019"/>
        <dbReference type="ChEBI" id="CHEBI:37565"/>
        <dbReference type="ChEBI" id="CHEBI:58805"/>
        <dbReference type="EC" id="2.7.7.65"/>
    </reaction>
</comment>
<accession>A0ABD5CMZ1</accession>
<dbReference type="InterPro" id="IPR029787">
    <property type="entry name" value="Nucleotide_cyclase"/>
</dbReference>
<dbReference type="AlphaFoldDB" id="A0ABD5CMZ1"/>
<dbReference type="PANTHER" id="PTHR45138">
    <property type="entry name" value="REGULATORY COMPONENTS OF SENSORY TRANSDUCTION SYSTEM"/>
    <property type="match status" value="1"/>
</dbReference>
<feature type="transmembrane region" description="Helical" evidence="3">
    <location>
        <begin position="37"/>
        <end position="56"/>
    </location>
</feature>
<evidence type="ECO:0000313" key="5">
    <source>
        <dbReference type="EMBL" id="MDR6206221.1"/>
    </source>
</evidence>
<reference evidence="5 6" key="1">
    <citation type="submission" date="2023-08" db="EMBL/GenBank/DDBJ databases">
        <title>Genome sequencing of plant associated microbes to promote plant fitness in Sorghum bicolor and Oryza sativa.</title>
        <authorList>
            <person name="Coleman-Derr D."/>
        </authorList>
    </citation>
    <scope>NUCLEOTIDE SEQUENCE [LARGE SCALE GENOMIC DNA]</scope>
    <source>
        <strain evidence="5 6">SLBN-33</strain>
    </source>
</reference>
<organism evidence="5 6">
    <name type="scientific">Paraburkholderia graminis</name>
    <dbReference type="NCBI Taxonomy" id="60548"/>
    <lineage>
        <taxon>Bacteria</taxon>
        <taxon>Pseudomonadati</taxon>
        <taxon>Pseudomonadota</taxon>
        <taxon>Betaproteobacteria</taxon>
        <taxon>Burkholderiales</taxon>
        <taxon>Burkholderiaceae</taxon>
        <taxon>Paraburkholderia</taxon>
    </lineage>
</organism>
<name>A0ABD5CMZ1_9BURK</name>
<keyword evidence="3" id="KW-0812">Transmembrane</keyword>
<evidence type="ECO:0000313" key="6">
    <source>
        <dbReference type="Proteomes" id="UP001245184"/>
    </source>
</evidence>
<feature type="transmembrane region" description="Helical" evidence="3">
    <location>
        <begin position="68"/>
        <end position="87"/>
    </location>
</feature>
<dbReference type="RefSeq" id="WP_029965923.1">
    <property type="nucleotide sequence ID" value="NZ_ATXV01000001.1"/>
</dbReference>
<dbReference type="InterPro" id="IPR050469">
    <property type="entry name" value="Diguanylate_Cyclase"/>
</dbReference>
<evidence type="ECO:0000259" key="4">
    <source>
        <dbReference type="PROSITE" id="PS50887"/>
    </source>
</evidence>
<evidence type="ECO:0000256" key="2">
    <source>
        <dbReference type="ARBA" id="ARBA00034247"/>
    </source>
</evidence>